<dbReference type="InterPro" id="IPR008978">
    <property type="entry name" value="HSP20-like_chaperone"/>
</dbReference>
<dbReference type="PROSITE" id="PS50005">
    <property type="entry name" value="TPR"/>
    <property type="match status" value="3"/>
</dbReference>
<feature type="repeat" description="TPR" evidence="2">
    <location>
        <begin position="36"/>
        <end position="69"/>
    </location>
</feature>
<keyword evidence="2" id="KW-0802">TPR repeat</keyword>
<dbReference type="SMART" id="SM00028">
    <property type="entry name" value="TPR"/>
    <property type="match status" value="3"/>
</dbReference>
<dbReference type="InterPro" id="IPR007699">
    <property type="entry name" value="SGS_dom"/>
</dbReference>
<dbReference type="SUPFAM" id="SSF49764">
    <property type="entry name" value="HSP20-like chaperones"/>
    <property type="match status" value="1"/>
</dbReference>
<dbReference type="PANTHER" id="PTHR45862">
    <property type="entry name" value="PROTEIN SGT1 HOMOLOG"/>
    <property type="match status" value="1"/>
</dbReference>
<gene>
    <name evidence="6" type="ORF">KFL_001470020</name>
</gene>
<dbReference type="GO" id="GO:0051087">
    <property type="term" value="F:protein-folding chaperone binding"/>
    <property type="evidence" value="ECO:0007669"/>
    <property type="project" value="InterPro"/>
</dbReference>
<reference evidence="6 7" key="1">
    <citation type="journal article" date="2014" name="Nat. Commun.">
        <title>Klebsormidium flaccidum genome reveals primary factors for plant terrestrial adaptation.</title>
        <authorList>
            <person name="Hori K."/>
            <person name="Maruyama F."/>
            <person name="Fujisawa T."/>
            <person name="Togashi T."/>
            <person name="Yamamoto N."/>
            <person name="Seo M."/>
            <person name="Sato S."/>
            <person name="Yamada T."/>
            <person name="Mori H."/>
            <person name="Tajima N."/>
            <person name="Moriyama T."/>
            <person name="Ikeuchi M."/>
            <person name="Watanabe M."/>
            <person name="Wada H."/>
            <person name="Kobayashi K."/>
            <person name="Saito M."/>
            <person name="Masuda T."/>
            <person name="Sasaki-Sekimoto Y."/>
            <person name="Mashiguchi K."/>
            <person name="Awai K."/>
            <person name="Shimojima M."/>
            <person name="Masuda S."/>
            <person name="Iwai M."/>
            <person name="Nobusawa T."/>
            <person name="Narise T."/>
            <person name="Kondo S."/>
            <person name="Saito H."/>
            <person name="Sato R."/>
            <person name="Murakawa M."/>
            <person name="Ihara Y."/>
            <person name="Oshima-Yamada Y."/>
            <person name="Ohtaka K."/>
            <person name="Satoh M."/>
            <person name="Sonobe K."/>
            <person name="Ishii M."/>
            <person name="Ohtani R."/>
            <person name="Kanamori-Sato M."/>
            <person name="Honoki R."/>
            <person name="Miyazaki D."/>
            <person name="Mochizuki H."/>
            <person name="Umetsu J."/>
            <person name="Higashi K."/>
            <person name="Shibata D."/>
            <person name="Kamiya Y."/>
            <person name="Sato N."/>
            <person name="Nakamura Y."/>
            <person name="Tabata S."/>
            <person name="Ida S."/>
            <person name="Kurokawa K."/>
            <person name="Ohta H."/>
        </authorList>
    </citation>
    <scope>NUCLEOTIDE SEQUENCE [LARGE SCALE GENOMIC DNA]</scope>
    <source>
        <strain evidence="6 7">NIES-2285</strain>
    </source>
</reference>
<feature type="compositionally biased region" description="Pro residues" evidence="3">
    <location>
        <begin position="166"/>
        <end position="180"/>
    </location>
</feature>
<dbReference type="AlphaFoldDB" id="A0A1Y1HXL9"/>
<dbReference type="InterPro" id="IPR044563">
    <property type="entry name" value="Sgt1-like"/>
</dbReference>
<evidence type="ECO:0000313" key="6">
    <source>
        <dbReference type="EMBL" id="GAQ83404.1"/>
    </source>
</evidence>
<evidence type="ECO:0000256" key="3">
    <source>
        <dbReference type="SAM" id="MobiDB-lite"/>
    </source>
</evidence>
<dbReference type="Pfam" id="PF05002">
    <property type="entry name" value="SGS"/>
    <property type="match status" value="1"/>
</dbReference>
<dbReference type="Pfam" id="PF04969">
    <property type="entry name" value="CS"/>
    <property type="match status" value="1"/>
</dbReference>
<dbReference type="Gene3D" id="1.25.40.10">
    <property type="entry name" value="Tetratricopeptide repeat domain"/>
    <property type="match status" value="1"/>
</dbReference>
<dbReference type="GO" id="GO:0005634">
    <property type="term" value="C:nucleus"/>
    <property type="evidence" value="ECO:0000318"/>
    <property type="project" value="GO_Central"/>
</dbReference>
<protein>
    <submittedName>
        <fullName evidence="6">SGT1B homolog</fullName>
    </submittedName>
</protein>
<feature type="region of interest" description="Disordered" evidence="3">
    <location>
        <begin position="352"/>
        <end position="378"/>
    </location>
</feature>
<feature type="domain" description="CS" evidence="5">
    <location>
        <begin position="179"/>
        <end position="268"/>
    </location>
</feature>
<feature type="domain" description="SGS" evidence="4">
    <location>
        <begin position="291"/>
        <end position="378"/>
    </location>
</feature>
<dbReference type="EMBL" id="DF237096">
    <property type="protein sequence ID" value="GAQ83404.1"/>
    <property type="molecule type" value="Genomic_DNA"/>
</dbReference>
<organism evidence="6 7">
    <name type="scientific">Klebsormidium nitens</name>
    <name type="common">Green alga</name>
    <name type="synonym">Ulothrix nitens</name>
    <dbReference type="NCBI Taxonomy" id="105231"/>
    <lineage>
        <taxon>Eukaryota</taxon>
        <taxon>Viridiplantae</taxon>
        <taxon>Streptophyta</taxon>
        <taxon>Klebsormidiophyceae</taxon>
        <taxon>Klebsormidiales</taxon>
        <taxon>Klebsormidiaceae</taxon>
        <taxon>Klebsormidium</taxon>
    </lineage>
</organism>
<feature type="region of interest" description="Disordered" evidence="3">
    <location>
        <begin position="118"/>
        <end position="183"/>
    </location>
</feature>
<feature type="repeat" description="TPR" evidence="2">
    <location>
        <begin position="2"/>
        <end position="35"/>
    </location>
</feature>
<dbReference type="InterPro" id="IPR011990">
    <property type="entry name" value="TPR-like_helical_dom_sf"/>
</dbReference>
<dbReference type="STRING" id="105231.A0A1Y1HXL9"/>
<dbReference type="Gene3D" id="2.60.40.790">
    <property type="match status" value="1"/>
</dbReference>
<evidence type="ECO:0000259" key="4">
    <source>
        <dbReference type="PROSITE" id="PS51048"/>
    </source>
</evidence>
<proteinExistence type="inferred from homology"/>
<dbReference type="CDD" id="cd06466">
    <property type="entry name" value="p23_CS_SGT1_like"/>
    <property type="match status" value="1"/>
</dbReference>
<keyword evidence="7" id="KW-1185">Reference proteome</keyword>
<dbReference type="PROSITE" id="PS51203">
    <property type="entry name" value="CS"/>
    <property type="match status" value="1"/>
</dbReference>
<dbReference type="GO" id="GO:0005737">
    <property type="term" value="C:cytoplasm"/>
    <property type="evidence" value="ECO:0000318"/>
    <property type="project" value="GO_Central"/>
</dbReference>
<dbReference type="InterPro" id="IPR019734">
    <property type="entry name" value="TPR_rpt"/>
</dbReference>
<name>A0A1Y1HXL9_KLENI</name>
<dbReference type="Proteomes" id="UP000054558">
    <property type="component" value="Unassembled WGS sequence"/>
</dbReference>
<feature type="repeat" description="TPR" evidence="2">
    <location>
        <begin position="70"/>
        <end position="103"/>
    </location>
</feature>
<dbReference type="InterPro" id="IPR007052">
    <property type="entry name" value="CS_dom"/>
</dbReference>
<evidence type="ECO:0000313" key="7">
    <source>
        <dbReference type="Proteomes" id="UP000054558"/>
    </source>
</evidence>
<evidence type="ECO:0000259" key="5">
    <source>
        <dbReference type="PROSITE" id="PS51203"/>
    </source>
</evidence>
<dbReference type="Pfam" id="PF13432">
    <property type="entry name" value="TPR_16"/>
    <property type="match status" value="1"/>
</dbReference>
<dbReference type="OrthoDB" id="1898560at2759"/>
<evidence type="ECO:0000256" key="2">
    <source>
        <dbReference type="PROSITE-ProRule" id="PRU00339"/>
    </source>
</evidence>
<evidence type="ECO:0000256" key="1">
    <source>
        <dbReference type="ARBA" id="ARBA00008509"/>
    </source>
</evidence>
<feature type="compositionally biased region" description="Polar residues" evidence="3">
    <location>
        <begin position="142"/>
        <end position="152"/>
    </location>
</feature>
<accession>A0A1Y1HXL9</accession>
<feature type="compositionally biased region" description="Low complexity" evidence="3">
    <location>
        <begin position="127"/>
        <end position="141"/>
    </location>
</feature>
<sequence length="378" mass="41796">MATELERKGNALFVDEDYDAALECYTQGVEMDPGNASLYASRAAAHLKLENFLDAIVDANKAIEIDPSISKAYLRKGMACFSLEEFQTAKATFEQGLKLDPKNSQYKTWIRKCDVELADENEPSEPAPAVTSSVPTPTTSSQPAKESPSVSPKTEVKDEETAEAPEPSPPQVSQPPLPPPKYRHEFYQTATQVTVTVFAKKIKAEELKVEIGVQTLSVKIDTGDGDPYSLQLRLYGKVVPEKSRHILMGTKIEIKLEKAESIQWTGLDYAARKLDQPVNVSNETAAVSARVFPSSRKRPEPMDWDKLEASIKAEEKDEKLEGDAGLNKLFQQIYANADEDMRRAMNKSYVESGGTTLSTDWKDVGSKFIAPHGSSKDK</sequence>
<dbReference type="OMA" id="WIKKCEE"/>
<dbReference type="PROSITE" id="PS51048">
    <property type="entry name" value="SGS"/>
    <property type="match status" value="1"/>
</dbReference>
<comment type="similarity">
    <text evidence="1">Belongs to the SGT1 family.</text>
</comment>
<dbReference type="Pfam" id="PF13181">
    <property type="entry name" value="TPR_8"/>
    <property type="match status" value="1"/>
</dbReference>
<dbReference type="SUPFAM" id="SSF48452">
    <property type="entry name" value="TPR-like"/>
    <property type="match status" value="1"/>
</dbReference>